<gene>
    <name evidence="1" type="ORF">GOBAR_AA35561</name>
</gene>
<sequence length="165" mass="19039">MSTEEELANLTIDEDEGVSVRSGEEEVDVGEDFNLCLVGKVLTESLVHFLSMKNTLTNLWHPFEASRNENLKLEGPRVGAPVDSSSSQEHVETLLDPIWIERRAIFRLEREGRCNFIEFFFFTYLCNSERRERSFNMEVHHILWCIGGGVAKGIIEFVKTVRKRM</sequence>
<dbReference type="Proteomes" id="UP000239757">
    <property type="component" value="Unassembled WGS sequence"/>
</dbReference>
<proteinExistence type="predicted"/>
<dbReference type="AlphaFoldDB" id="A0A2P5W211"/>
<evidence type="ECO:0000313" key="1">
    <source>
        <dbReference type="EMBL" id="PPR85129.1"/>
    </source>
</evidence>
<evidence type="ECO:0000313" key="2">
    <source>
        <dbReference type="Proteomes" id="UP000239757"/>
    </source>
</evidence>
<dbReference type="EMBL" id="KZ669536">
    <property type="protein sequence ID" value="PPR85129.1"/>
    <property type="molecule type" value="Genomic_DNA"/>
</dbReference>
<protein>
    <submittedName>
        <fullName evidence="1">Uncharacterized protein</fullName>
    </submittedName>
</protein>
<organism evidence="1 2">
    <name type="scientific">Gossypium barbadense</name>
    <name type="common">Sea Island cotton</name>
    <name type="synonym">Hibiscus barbadensis</name>
    <dbReference type="NCBI Taxonomy" id="3634"/>
    <lineage>
        <taxon>Eukaryota</taxon>
        <taxon>Viridiplantae</taxon>
        <taxon>Streptophyta</taxon>
        <taxon>Embryophyta</taxon>
        <taxon>Tracheophyta</taxon>
        <taxon>Spermatophyta</taxon>
        <taxon>Magnoliopsida</taxon>
        <taxon>eudicotyledons</taxon>
        <taxon>Gunneridae</taxon>
        <taxon>Pentapetalae</taxon>
        <taxon>rosids</taxon>
        <taxon>malvids</taxon>
        <taxon>Malvales</taxon>
        <taxon>Malvaceae</taxon>
        <taxon>Malvoideae</taxon>
        <taxon>Gossypium</taxon>
    </lineage>
</organism>
<accession>A0A2P5W211</accession>
<reference evidence="1 2" key="1">
    <citation type="submission" date="2015-01" db="EMBL/GenBank/DDBJ databases">
        <title>Genome of allotetraploid Gossypium barbadense reveals genomic plasticity and fiber elongation in cotton evolution.</title>
        <authorList>
            <person name="Chen X."/>
            <person name="Liu X."/>
            <person name="Zhao B."/>
            <person name="Zheng H."/>
            <person name="Hu Y."/>
            <person name="Lu G."/>
            <person name="Yang C."/>
            <person name="Chen J."/>
            <person name="Shan C."/>
            <person name="Zhang L."/>
            <person name="Zhou Y."/>
            <person name="Wang L."/>
            <person name="Guo W."/>
            <person name="Bai Y."/>
            <person name="Ruan J."/>
            <person name="Shangguan X."/>
            <person name="Mao Y."/>
            <person name="Jiang J."/>
            <person name="Zhu Y."/>
            <person name="Lei J."/>
            <person name="Kang H."/>
            <person name="Chen S."/>
            <person name="He X."/>
            <person name="Wang R."/>
            <person name="Wang Y."/>
            <person name="Chen J."/>
            <person name="Wang L."/>
            <person name="Yu S."/>
            <person name="Wang B."/>
            <person name="Wei J."/>
            <person name="Song S."/>
            <person name="Lu X."/>
            <person name="Gao Z."/>
            <person name="Gu W."/>
            <person name="Deng X."/>
            <person name="Ma D."/>
            <person name="Wang S."/>
            <person name="Liang W."/>
            <person name="Fang L."/>
            <person name="Cai C."/>
            <person name="Zhu X."/>
            <person name="Zhou B."/>
            <person name="Zhang Y."/>
            <person name="Chen Z."/>
            <person name="Xu S."/>
            <person name="Zhu R."/>
            <person name="Wang S."/>
            <person name="Zhang T."/>
            <person name="Zhao G."/>
        </authorList>
    </citation>
    <scope>NUCLEOTIDE SEQUENCE [LARGE SCALE GENOMIC DNA]</scope>
    <source>
        <strain evidence="2">cv. Xinhai21</strain>
        <tissue evidence="1">Leaf</tissue>
    </source>
</reference>
<name>A0A2P5W211_GOSBA</name>